<dbReference type="AlphaFoldDB" id="A0A194YSW0"/>
<evidence type="ECO:0000313" key="2">
    <source>
        <dbReference type="EMBL" id="KXG31261.1"/>
    </source>
</evidence>
<name>A0A194YSW0_SORBI</name>
<dbReference type="InParanoid" id="A0A194YSW0"/>
<dbReference type="EMBL" id="CM000763">
    <property type="protein sequence ID" value="KXG31261.1"/>
    <property type="molecule type" value="Genomic_DNA"/>
</dbReference>
<protein>
    <submittedName>
        <fullName evidence="2">Uncharacterized protein</fullName>
    </submittedName>
</protein>
<proteinExistence type="predicted"/>
<evidence type="ECO:0000313" key="3">
    <source>
        <dbReference type="Proteomes" id="UP000000768"/>
    </source>
</evidence>
<evidence type="ECO:0000256" key="1">
    <source>
        <dbReference type="SAM" id="MobiDB-lite"/>
    </source>
</evidence>
<dbReference type="Proteomes" id="UP000000768">
    <property type="component" value="Chromosome 4"/>
</dbReference>
<reference evidence="3" key="2">
    <citation type="journal article" date="2018" name="Plant J.">
        <title>The Sorghum bicolor reference genome: improved assembly, gene annotations, a transcriptome atlas, and signatures of genome organization.</title>
        <authorList>
            <person name="McCormick R.F."/>
            <person name="Truong S.K."/>
            <person name="Sreedasyam A."/>
            <person name="Jenkins J."/>
            <person name="Shu S."/>
            <person name="Sims D."/>
            <person name="Kennedy M."/>
            <person name="Amirebrahimi M."/>
            <person name="Weers B.D."/>
            <person name="McKinley B."/>
            <person name="Mattison A."/>
            <person name="Morishige D.T."/>
            <person name="Grimwood J."/>
            <person name="Schmutz J."/>
            <person name="Mullet J.E."/>
        </authorList>
    </citation>
    <scope>NUCLEOTIDE SEQUENCE [LARGE SCALE GENOMIC DNA]</scope>
    <source>
        <strain evidence="3">cv. BTx623</strain>
    </source>
</reference>
<accession>A0A194YSW0</accession>
<keyword evidence="3" id="KW-1185">Reference proteome</keyword>
<reference evidence="2 3" key="1">
    <citation type="journal article" date="2009" name="Nature">
        <title>The Sorghum bicolor genome and the diversification of grasses.</title>
        <authorList>
            <person name="Paterson A.H."/>
            <person name="Bowers J.E."/>
            <person name="Bruggmann R."/>
            <person name="Dubchak I."/>
            <person name="Grimwood J."/>
            <person name="Gundlach H."/>
            <person name="Haberer G."/>
            <person name="Hellsten U."/>
            <person name="Mitros T."/>
            <person name="Poliakov A."/>
            <person name="Schmutz J."/>
            <person name="Spannagl M."/>
            <person name="Tang H."/>
            <person name="Wang X."/>
            <person name="Wicker T."/>
            <person name="Bharti A.K."/>
            <person name="Chapman J."/>
            <person name="Feltus F.A."/>
            <person name="Gowik U."/>
            <person name="Grigoriev I.V."/>
            <person name="Lyons E."/>
            <person name="Maher C.A."/>
            <person name="Martis M."/>
            <person name="Narechania A."/>
            <person name="Otillar R.P."/>
            <person name="Penning B.W."/>
            <person name="Salamov A.A."/>
            <person name="Wang Y."/>
            <person name="Zhang L."/>
            <person name="Carpita N.C."/>
            <person name="Freeling M."/>
            <person name="Gingle A.R."/>
            <person name="Hash C.T."/>
            <person name="Keller B."/>
            <person name="Klein P."/>
            <person name="Kresovich S."/>
            <person name="McCann M.C."/>
            <person name="Ming R."/>
            <person name="Peterson D.G."/>
            <person name="Mehboob-ur-Rahman"/>
            <person name="Ware D."/>
            <person name="Westhoff P."/>
            <person name="Mayer K.F."/>
            <person name="Messing J."/>
            <person name="Rokhsar D.S."/>
        </authorList>
    </citation>
    <scope>NUCLEOTIDE SEQUENCE [LARGE SCALE GENOMIC DNA]</scope>
    <source>
        <strain evidence="3">cv. BTx623</strain>
    </source>
</reference>
<sequence>MRRRERARGGAWRRPESVGTAATATSSLTNVAASRVRAVTRFKGISDMQKFALWQVSDERRLL</sequence>
<organism evidence="2 3">
    <name type="scientific">Sorghum bicolor</name>
    <name type="common">Sorghum</name>
    <name type="synonym">Sorghum vulgare</name>
    <dbReference type="NCBI Taxonomy" id="4558"/>
    <lineage>
        <taxon>Eukaryota</taxon>
        <taxon>Viridiplantae</taxon>
        <taxon>Streptophyta</taxon>
        <taxon>Embryophyta</taxon>
        <taxon>Tracheophyta</taxon>
        <taxon>Spermatophyta</taxon>
        <taxon>Magnoliopsida</taxon>
        <taxon>Liliopsida</taxon>
        <taxon>Poales</taxon>
        <taxon>Poaceae</taxon>
        <taxon>PACMAD clade</taxon>
        <taxon>Panicoideae</taxon>
        <taxon>Andropogonodae</taxon>
        <taxon>Andropogoneae</taxon>
        <taxon>Sorghinae</taxon>
        <taxon>Sorghum</taxon>
    </lineage>
</organism>
<feature type="region of interest" description="Disordered" evidence="1">
    <location>
        <begin position="1"/>
        <end position="24"/>
    </location>
</feature>
<dbReference type="Gramene" id="KXG31261">
    <property type="protein sequence ID" value="KXG31261"/>
    <property type="gene ID" value="SORBI_3004G328200"/>
</dbReference>
<gene>
    <name evidence="2" type="ORF">SORBI_3004G328200</name>
</gene>